<dbReference type="InterPro" id="IPR045802">
    <property type="entry name" value="GRV2/DNAJC13_N"/>
</dbReference>
<organism evidence="2 3">
    <name type="scientific">Phytophthora boehmeriae</name>
    <dbReference type="NCBI Taxonomy" id="109152"/>
    <lineage>
        <taxon>Eukaryota</taxon>
        <taxon>Sar</taxon>
        <taxon>Stramenopiles</taxon>
        <taxon>Oomycota</taxon>
        <taxon>Peronosporomycetes</taxon>
        <taxon>Peronosporales</taxon>
        <taxon>Peronosporaceae</taxon>
        <taxon>Phytophthora</taxon>
    </lineage>
</organism>
<dbReference type="AlphaFoldDB" id="A0A8T1V4A7"/>
<protein>
    <recommendedName>
        <fullName evidence="1">DnaJ homologue subfamily C GRV2/DNAJC13 N-terminal domain-containing protein</fullName>
    </recommendedName>
</protein>
<name>A0A8T1V4A7_9STRA</name>
<dbReference type="Pfam" id="PF19432">
    <property type="entry name" value="RME-8_N"/>
    <property type="match status" value="1"/>
</dbReference>
<feature type="domain" description="DnaJ homologue subfamily C GRV2/DNAJC13 N-terminal" evidence="1">
    <location>
        <begin position="24"/>
        <end position="72"/>
    </location>
</feature>
<dbReference type="Proteomes" id="UP000693981">
    <property type="component" value="Unassembled WGS sequence"/>
</dbReference>
<proteinExistence type="predicted"/>
<evidence type="ECO:0000313" key="3">
    <source>
        <dbReference type="Proteomes" id="UP000693981"/>
    </source>
</evidence>
<evidence type="ECO:0000259" key="1">
    <source>
        <dbReference type="Pfam" id="PF19432"/>
    </source>
</evidence>
<dbReference type="OrthoDB" id="69656at2759"/>
<dbReference type="EMBL" id="JAGDFL010001932">
    <property type="protein sequence ID" value="KAG7375183.1"/>
    <property type="molecule type" value="Genomic_DNA"/>
</dbReference>
<feature type="non-terminal residue" evidence="2">
    <location>
        <position position="76"/>
    </location>
</feature>
<keyword evidence="3" id="KW-1185">Reference proteome</keyword>
<sequence>MVMSPIDCPTPSTSGSGDRVIAQYLATKVTWWATYPRLLIFTPSTLSTYNPDTFKCTNQWEIADIEDVEVLSTSNQ</sequence>
<comment type="caution">
    <text evidence="2">The sequence shown here is derived from an EMBL/GenBank/DDBJ whole genome shotgun (WGS) entry which is preliminary data.</text>
</comment>
<accession>A0A8T1V4A7</accession>
<reference evidence="2" key="1">
    <citation type="submission" date="2021-02" db="EMBL/GenBank/DDBJ databases">
        <authorList>
            <person name="Palmer J.M."/>
        </authorList>
    </citation>
    <scope>NUCLEOTIDE SEQUENCE</scope>
    <source>
        <strain evidence="2">SCRP23</strain>
    </source>
</reference>
<evidence type="ECO:0000313" key="2">
    <source>
        <dbReference type="EMBL" id="KAG7375183.1"/>
    </source>
</evidence>
<gene>
    <name evidence="2" type="ORF">PHYBOEH_003345</name>
</gene>